<dbReference type="InParanoid" id="A0A369J5G4"/>
<dbReference type="EMBL" id="LUEZ02000096">
    <property type="protein sequence ID" value="RDB14744.1"/>
    <property type="molecule type" value="Genomic_DNA"/>
</dbReference>
<evidence type="ECO:0000313" key="2">
    <source>
        <dbReference type="Proteomes" id="UP000076154"/>
    </source>
</evidence>
<evidence type="ECO:0000313" key="1">
    <source>
        <dbReference type="EMBL" id="RDB14744.1"/>
    </source>
</evidence>
<sequence>MRALEKVVATGSGTAGIVSSPGLGSWQILPLWAIKALTALLSEHAPAAIKGHDLKTLCLQDRY</sequence>
<gene>
    <name evidence="1" type="ORF">Hypma_016459</name>
</gene>
<dbReference type="Proteomes" id="UP000076154">
    <property type="component" value="Unassembled WGS sequence"/>
</dbReference>
<comment type="caution">
    <text evidence="1">The sequence shown here is derived from an EMBL/GenBank/DDBJ whole genome shotgun (WGS) entry which is preliminary data.</text>
</comment>
<protein>
    <submittedName>
        <fullName evidence="1">Uncharacterized protein</fullName>
    </submittedName>
</protein>
<name>A0A369J5G4_HYPMA</name>
<reference evidence="1" key="1">
    <citation type="submission" date="2018-04" db="EMBL/GenBank/DDBJ databases">
        <title>Whole genome sequencing of Hypsizygus marmoreus.</title>
        <authorList>
            <person name="Choi I.-G."/>
            <person name="Min B."/>
            <person name="Kim J.-G."/>
            <person name="Kim S."/>
            <person name="Oh Y.-L."/>
            <person name="Kong W.-S."/>
            <person name="Park H."/>
            <person name="Jeong J."/>
            <person name="Song E.-S."/>
        </authorList>
    </citation>
    <scope>NUCLEOTIDE SEQUENCE [LARGE SCALE GENOMIC DNA]</scope>
    <source>
        <strain evidence="1">51987-8</strain>
    </source>
</reference>
<proteinExistence type="predicted"/>
<accession>A0A369J5G4</accession>
<dbReference type="AlphaFoldDB" id="A0A369J5G4"/>
<organism evidence="1 2">
    <name type="scientific">Hypsizygus marmoreus</name>
    <name type="common">White beech mushroom</name>
    <name type="synonym">Agaricus marmoreus</name>
    <dbReference type="NCBI Taxonomy" id="39966"/>
    <lineage>
        <taxon>Eukaryota</taxon>
        <taxon>Fungi</taxon>
        <taxon>Dikarya</taxon>
        <taxon>Basidiomycota</taxon>
        <taxon>Agaricomycotina</taxon>
        <taxon>Agaricomycetes</taxon>
        <taxon>Agaricomycetidae</taxon>
        <taxon>Agaricales</taxon>
        <taxon>Tricholomatineae</taxon>
        <taxon>Lyophyllaceae</taxon>
        <taxon>Hypsizygus</taxon>
    </lineage>
</organism>
<keyword evidence="2" id="KW-1185">Reference proteome</keyword>